<proteinExistence type="predicted"/>
<keyword evidence="1" id="KW-0732">Signal</keyword>
<protein>
    <recommendedName>
        <fullName evidence="4">Lipoprotein</fullName>
    </recommendedName>
</protein>
<dbReference type="EMBL" id="JACLYU010000010">
    <property type="protein sequence ID" value="MBM6699856.1"/>
    <property type="molecule type" value="Genomic_DNA"/>
</dbReference>
<dbReference type="Proteomes" id="UP000718821">
    <property type="component" value="Unassembled WGS sequence"/>
</dbReference>
<reference evidence="2" key="1">
    <citation type="submission" date="2020-08" db="EMBL/GenBank/DDBJ databases">
        <authorList>
            <person name="Cejkova D."/>
            <person name="Kubasova T."/>
            <person name="Jahodarova E."/>
            <person name="Rychlik I."/>
        </authorList>
    </citation>
    <scope>NUCLEOTIDE SEQUENCE</scope>
    <source>
        <strain evidence="2">An836</strain>
    </source>
</reference>
<accession>A0A938WXT1</accession>
<evidence type="ECO:0000256" key="1">
    <source>
        <dbReference type="SAM" id="SignalP"/>
    </source>
</evidence>
<dbReference type="RefSeq" id="WP_204468928.1">
    <property type="nucleotide sequence ID" value="NZ_JACLYU010000010.1"/>
</dbReference>
<reference evidence="2" key="2">
    <citation type="journal article" date="2021" name="Sci. Rep.">
        <title>The distribution of antibiotic resistance genes in chicken gut microbiota commensals.</title>
        <authorList>
            <person name="Juricova H."/>
            <person name="Matiasovicova J."/>
            <person name="Kubasova T."/>
            <person name="Cejkova D."/>
            <person name="Rychlik I."/>
        </authorList>
    </citation>
    <scope>NUCLEOTIDE SEQUENCE</scope>
    <source>
        <strain evidence="2">An836</strain>
    </source>
</reference>
<comment type="caution">
    <text evidence="2">The sequence shown here is derived from an EMBL/GenBank/DDBJ whole genome shotgun (WGS) entry which is preliminary data.</text>
</comment>
<feature type="chain" id="PRO_5036953985" description="Lipoprotein" evidence="1">
    <location>
        <begin position="29"/>
        <end position="166"/>
    </location>
</feature>
<keyword evidence="3" id="KW-1185">Reference proteome</keyword>
<gene>
    <name evidence="2" type="ORF">H7U32_05925</name>
</gene>
<dbReference type="AlphaFoldDB" id="A0A938WXT1"/>
<sequence>MRFRTVASVLLAAAFVLPLGGCFGIHDASDKANQAEESASPMRELADALSDIGQHKRTRLVVKDAATGETVRETTDQRAIDRIFDPLLNENKLVSKPESPAEYVVELWQPETRKLGQSADDLKEYKAVTVTTYRDSPVVAIMVVPVKLRLCLSSPSTADALRALTE</sequence>
<name>A0A938WXT1_9BIFI</name>
<evidence type="ECO:0000313" key="3">
    <source>
        <dbReference type="Proteomes" id="UP000718821"/>
    </source>
</evidence>
<evidence type="ECO:0008006" key="4">
    <source>
        <dbReference type="Google" id="ProtNLM"/>
    </source>
</evidence>
<organism evidence="2 3">
    <name type="scientific">Bifidobacterium pullorum subsp. saeculare</name>
    <dbReference type="NCBI Taxonomy" id="78257"/>
    <lineage>
        <taxon>Bacteria</taxon>
        <taxon>Bacillati</taxon>
        <taxon>Actinomycetota</taxon>
        <taxon>Actinomycetes</taxon>
        <taxon>Bifidobacteriales</taxon>
        <taxon>Bifidobacteriaceae</taxon>
        <taxon>Bifidobacterium</taxon>
    </lineage>
</organism>
<evidence type="ECO:0000313" key="2">
    <source>
        <dbReference type="EMBL" id="MBM6699856.1"/>
    </source>
</evidence>
<feature type="signal peptide" evidence="1">
    <location>
        <begin position="1"/>
        <end position="28"/>
    </location>
</feature>